<accession>A0A2P4ZK59</accession>
<dbReference type="GO" id="GO:0008270">
    <property type="term" value="F:zinc ion binding"/>
    <property type="evidence" value="ECO:0007669"/>
    <property type="project" value="InterPro"/>
</dbReference>
<evidence type="ECO:0000256" key="2">
    <source>
        <dbReference type="ARBA" id="ARBA00022723"/>
    </source>
</evidence>
<evidence type="ECO:0000256" key="4">
    <source>
        <dbReference type="SAM" id="MobiDB-lite"/>
    </source>
</evidence>
<feature type="compositionally biased region" description="Low complexity" evidence="4">
    <location>
        <begin position="62"/>
        <end position="80"/>
    </location>
</feature>
<dbReference type="PROSITE" id="PS50048">
    <property type="entry name" value="ZN2_CY6_FUNGAL_2"/>
    <property type="match status" value="2"/>
</dbReference>
<evidence type="ECO:0000256" key="1">
    <source>
        <dbReference type="ARBA" id="ARBA00004123"/>
    </source>
</evidence>
<comment type="subcellular location">
    <subcellularLocation>
        <location evidence="1">Nucleus</location>
    </subcellularLocation>
</comment>
<dbReference type="GO" id="GO:0006351">
    <property type="term" value="P:DNA-templated transcription"/>
    <property type="evidence" value="ECO:0007669"/>
    <property type="project" value="InterPro"/>
</dbReference>
<reference evidence="6 7" key="1">
    <citation type="journal article" date="2016" name="Genome Announc.">
        <title>Draft Whole-Genome Sequence of Trichoderma gamsii T6085, a Promising Biocontrol Agent of Fusarium Head Blight on Wheat.</title>
        <authorList>
            <person name="Baroncelli R."/>
            <person name="Zapparata A."/>
            <person name="Piaggeschi G."/>
            <person name="Sarrocco S."/>
            <person name="Vannacci G."/>
        </authorList>
    </citation>
    <scope>NUCLEOTIDE SEQUENCE [LARGE SCALE GENOMIC DNA]</scope>
    <source>
        <strain evidence="6 7">T6085</strain>
    </source>
</reference>
<feature type="domain" description="Zn(2)-C6 fungal-type" evidence="5">
    <location>
        <begin position="99"/>
        <end position="130"/>
    </location>
</feature>
<dbReference type="PROSITE" id="PS00463">
    <property type="entry name" value="ZN2_CY6_FUNGAL_1"/>
    <property type="match status" value="2"/>
</dbReference>
<dbReference type="InterPro" id="IPR001138">
    <property type="entry name" value="Zn2Cys6_DnaBD"/>
</dbReference>
<protein>
    <recommendedName>
        <fullName evidence="5">Zn(2)-C6 fungal-type domain-containing protein</fullName>
    </recommendedName>
</protein>
<evidence type="ECO:0000313" key="6">
    <source>
        <dbReference type="EMBL" id="PON24645.1"/>
    </source>
</evidence>
<dbReference type="RefSeq" id="XP_018664979.2">
    <property type="nucleotide sequence ID" value="XM_018801664.2"/>
</dbReference>
<comment type="caution">
    <text evidence="6">The sequence shown here is derived from an EMBL/GenBank/DDBJ whole genome shotgun (WGS) entry which is preliminary data.</text>
</comment>
<feature type="compositionally biased region" description="Basic and acidic residues" evidence="4">
    <location>
        <begin position="48"/>
        <end position="59"/>
    </location>
</feature>
<dbReference type="AlphaFoldDB" id="A0A2P4ZK59"/>
<sequence length="642" mass="71825">MPNIRQIKTCSRCRLLKLRCDRTKPACERCVQAEASCSFLRDHSSQPAAKAERLTHGDPTRSSSEQSSSPSDESAPASDIASAQEILKTVKRRKRAHLSCTRCHRLKVRCDKKLPCSRCRSSGWGQQCTYTHRVESDPSASDASQDALCAAAHEDPKHIYTSWHTRRRGATHWKTLVSRVEASALNLGHVFVHGNNLTVLHADCHTDIALPCNFPFNSPGAMKYSSLDKVYSLIHSHSEHCKSFVDGYLGLYQPVHPIIDPALFADQANGFWDDPTQVDVSWLSLYLMVLALGSFTVTQDAKLMVELCLAAEACLSKTAFLVRPSMSVMRTLCLIVVVKQLSNGTCWSYDASWTLLGMIVRLAVCIGLHKPPTSTPVEVNAVTYSEWQSGRILWVTIVYFCIQTAAVTGMPTLLSSDDILEGPDVQDASLPHVEGVGPWLSLYDAFPTICKIIARVNSGTKVPYEEILGYNATMRRLMAASMDHPECNDSLRAILDIFFRRVLMVLHRCHALTPDAPIRYPVSYWASLECSLAILVHHRDLCEHRGDSVYQDLLGRLYKLDYFAAALTASLYLLQRDAPLAQGFAIPPRQTIRETLETCTEIWGRDKDKSICFRSGYRTMTHILAMLSEMDGMTDHDFRTHQ</sequence>
<dbReference type="Proteomes" id="UP000054821">
    <property type="component" value="Unassembled WGS sequence"/>
</dbReference>
<dbReference type="STRING" id="398673.A0A2P4ZK59"/>
<dbReference type="CDD" id="cd00067">
    <property type="entry name" value="GAL4"/>
    <property type="match status" value="2"/>
</dbReference>
<evidence type="ECO:0000256" key="3">
    <source>
        <dbReference type="ARBA" id="ARBA00023242"/>
    </source>
</evidence>
<gene>
    <name evidence="6" type="ORF">TGAM01_v206575</name>
</gene>
<name>A0A2P4ZK59_9HYPO</name>
<dbReference type="GO" id="GO:0003677">
    <property type="term" value="F:DNA binding"/>
    <property type="evidence" value="ECO:0007669"/>
    <property type="project" value="InterPro"/>
</dbReference>
<feature type="region of interest" description="Disordered" evidence="4">
    <location>
        <begin position="48"/>
        <end position="80"/>
    </location>
</feature>
<dbReference type="EMBL" id="JPDN02000022">
    <property type="protein sequence ID" value="PON24645.1"/>
    <property type="molecule type" value="Genomic_DNA"/>
</dbReference>
<dbReference type="Pfam" id="PF04082">
    <property type="entry name" value="Fungal_trans"/>
    <property type="match status" value="1"/>
</dbReference>
<proteinExistence type="predicted"/>
<keyword evidence="2" id="KW-0479">Metal-binding</keyword>
<dbReference type="Pfam" id="PF00172">
    <property type="entry name" value="Zn_clus"/>
    <property type="match status" value="2"/>
</dbReference>
<dbReference type="SUPFAM" id="SSF57701">
    <property type="entry name" value="Zn2/Cys6 DNA-binding domain"/>
    <property type="match status" value="2"/>
</dbReference>
<dbReference type="CDD" id="cd12148">
    <property type="entry name" value="fungal_TF_MHR"/>
    <property type="match status" value="1"/>
</dbReference>
<dbReference type="PANTHER" id="PTHR31001">
    <property type="entry name" value="UNCHARACTERIZED TRANSCRIPTIONAL REGULATORY PROTEIN"/>
    <property type="match status" value="1"/>
</dbReference>
<organism evidence="6 7">
    <name type="scientific">Trichoderma gamsii</name>
    <dbReference type="NCBI Taxonomy" id="398673"/>
    <lineage>
        <taxon>Eukaryota</taxon>
        <taxon>Fungi</taxon>
        <taxon>Dikarya</taxon>
        <taxon>Ascomycota</taxon>
        <taxon>Pezizomycotina</taxon>
        <taxon>Sordariomycetes</taxon>
        <taxon>Hypocreomycetidae</taxon>
        <taxon>Hypocreales</taxon>
        <taxon>Hypocreaceae</taxon>
        <taxon>Trichoderma</taxon>
    </lineage>
</organism>
<dbReference type="InterPro" id="IPR036864">
    <property type="entry name" value="Zn2-C6_fun-type_DNA-bd_sf"/>
</dbReference>
<dbReference type="InterPro" id="IPR050613">
    <property type="entry name" value="Sec_Metabolite_Reg"/>
</dbReference>
<dbReference type="Gene3D" id="4.10.240.10">
    <property type="entry name" value="Zn(2)-C6 fungal-type DNA-binding domain"/>
    <property type="match status" value="2"/>
</dbReference>
<dbReference type="InterPro" id="IPR007219">
    <property type="entry name" value="XnlR_reg_dom"/>
</dbReference>
<dbReference type="GO" id="GO:0000981">
    <property type="term" value="F:DNA-binding transcription factor activity, RNA polymerase II-specific"/>
    <property type="evidence" value="ECO:0007669"/>
    <property type="project" value="InterPro"/>
</dbReference>
<feature type="domain" description="Zn(2)-C6 fungal-type" evidence="5">
    <location>
        <begin position="9"/>
        <end position="39"/>
    </location>
</feature>
<keyword evidence="3" id="KW-0539">Nucleus</keyword>
<dbReference type="GO" id="GO:0005634">
    <property type="term" value="C:nucleus"/>
    <property type="evidence" value="ECO:0007669"/>
    <property type="project" value="UniProtKB-SubCell"/>
</dbReference>
<keyword evidence="7" id="KW-1185">Reference proteome</keyword>
<dbReference type="SMART" id="SM00066">
    <property type="entry name" value="GAL4"/>
    <property type="match status" value="2"/>
</dbReference>
<evidence type="ECO:0000313" key="7">
    <source>
        <dbReference type="Proteomes" id="UP000054821"/>
    </source>
</evidence>
<dbReference type="SMART" id="SM00906">
    <property type="entry name" value="Fungal_trans"/>
    <property type="match status" value="1"/>
</dbReference>
<dbReference type="GeneID" id="29981747"/>
<evidence type="ECO:0000259" key="5">
    <source>
        <dbReference type="PROSITE" id="PS50048"/>
    </source>
</evidence>